<dbReference type="Pfam" id="PF25954">
    <property type="entry name" value="Beta-barrel_RND_2"/>
    <property type="match status" value="1"/>
</dbReference>
<dbReference type="PANTHER" id="PTHR30469:SF11">
    <property type="entry name" value="BLL4320 PROTEIN"/>
    <property type="match status" value="1"/>
</dbReference>
<dbReference type="AlphaFoldDB" id="A0A0S2K6H2"/>
<evidence type="ECO:0000313" key="9">
    <source>
        <dbReference type="EMBL" id="ALO44055.1"/>
    </source>
</evidence>
<comment type="similarity">
    <text evidence="2">Belongs to the membrane fusion protein (MFP) (TC 8.A.1) family.</text>
</comment>
<feature type="domain" description="Multidrug resistance protein MdtA-like C-terminal permuted SH3" evidence="8">
    <location>
        <begin position="280"/>
        <end position="336"/>
    </location>
</feature>
<dbReference type="GO" id="GO:1990281">
    <property type="term" value="C:efflux pump complex"/>
    <property type="evidence" value="ECO:0007669"/>
    <property type="project" value="TreeGrafter"/>
</dbReference>
<evidence type="ECO:0000259" key="7">
    <source>
        <dbReference type="Pfam" id="PF25954"/>
    </source>
</evidence>
<dbReference type="Gene3D" id="2.40.50.100">
    <property type="match status" value="1"/>
</dbReference>
<feature type="domain" description="Multidrug resistance protein MdtA-like barrel-sandwich hybrid" evidence="6">
    <location>
        <begin position="78"/>
        <end position="192"/>
    </location>
</feature>
<evidence type="ECO:0000259" key="6">
    <source>
        <dbReference type="Pfam" id="PF25917"/>
    </source>
</evidence>
<evidence type="ECO:0000256" key="3">
    <source>
        <dbReference type="ARBA" id="ARBA00022448"/>
    </source>
</evidence>
<reference evidence="9 10" key="1">
    <citation type="submission" date="2015-11" db="EMBL/GenBank/DDBJ databases">
        <authorList>
            <person name="Zhang Y."/>
            <person name="Guo Z."/>
        </authorList>
    </citation>
    <scope>NUCLEOTIDE SEQUENCE [LARGE SCALE GENOMIC DNA]</scope>
    <source>
        <strain evidence="9 10">KCTC 12086</strain>
    </source>
</reference>
<dbReference type="KEGG" id="pphe:PP2015_3581"/>
<organism evidence="9 10">
    <name type="scientific">Pseudoalteromonas phenolica</name>
    <dbReference type="NCBI Taxonomy" id="161398"/>
    <lineage>
        <taxon>Bacteria</taxon>
        <taxon>Pseudomonadati</taxon>
        <taxon>Pseudomonadota</taxon>
        <taxon>Gammaproteobacteria</taxon>
        <taxon>Alteromonadales</taxon>
        <taxon>Pseudoalteromonadaceae</taxon>
        <taxon>Pseudoalteromonas</taxon>
    </lineage>
</organism>
<feature type="transmembrane region" description="Helical" evidence="4">
    <location>
        <begin position="6"/>
        <end position="23"/>
    </location>
</feature>
<dbReference type="InterPro" id="IPR006143">
    <property type="entry name" value="RND_pump_MFP"/>
</dbReference>
<dbReference type="InterPro" id="IPR058627">
    <property type="entry name" value="MdtA-like_C"/>
</dbReference>
<dbReference type="Pfam" id="PF25876">
    <property type="entry name" value="HH_MFP_RND"/>
    <property type="match status" value="1"/>
</dbReference>
<dbReference type="InterPro" id="IPR058792">
    <property type="entry name" value="Beta-barrel_RND_2"/>
</dbReference>
<feature type="domain" description="Multidrug resistance protein MdtA-like alpha-helical hairpin" evidence="5">
    <location>
        <begin position="106"/>
        <end position="162"/>
    </location>
</feature>
<dbReference type="InterPro" id="IPR058625">
    <property type="entry name" value="MdtA-like_BSH"/>
</dbReference>
<keyword evidence="10" id="KW-1185">Reference proteome</keyword>
<evidence type="ECO:0000256" key="4">
    <source>
        <dbReference type="SAM" id="Phobius"/>
    </source>
</evidence>
<dbReference type="PANTHER" id="PTHR30469">
    <property type="entry name" value="MULTIDRUG RESISTANCE PROTEIN MDTA"/>
    <property type="match status" value="1"/>
</dbReference>
<accession>A0A0S2K6H2</accession>
<proteinExistence type="inferred from homology"/>
<keyword evidence="4" id="KW-0472">Membrane</keyword>
<keyword evidence="3" id="KW-0813">Transport</keyword>
<dbReference type="OrthoDB" id="6293039at2"/>
<dbReference type="PATRIC" id="fig|161398.10.peg.3650"/>
<dbReference type="Proteomes" id="UP000061457">
    <property type="component" value="Chromosome II"/>
</dbReference>
<dbReference type="SUPFAM" id="SSF111369">
    <property type="entry name" value="HlyD-like secretion proteins"/>
    <property type="match status" value="1"/>
</dbReference>
<dbReference type="NCBIfam" id="TIGR01730">
    <property type="entry name" value="RND_mfp"/>
    <property type="match status" value="1"/>
</dbReference>
<dbReference type="Gene3D" id="2.40.30.170">
    <property type="match status" value="1"/>
</dbReference>
<sequence length="371" mass="40299">MNIKRWIVSILIIFTVIGGLGLTKFNQIQAMIAFGESFPEPSASVASVYAETIQYTQTSKVIGQLKAPSIIDISNEYPGPINYVGFKPGDIVEKGQVLLRLDTSVEKAQLAAAKARVTLAESTYSRVTKLLQQKRISPDEVDKARADVAVAKAEVQNLNAVINKKTVTAPFKGQVGLSQYQVGQLIDANIQITTLVGLNDTIWVDFSVPQTLRQPKIGEEMKVALVNQNTSEVVAKVIAKMPMLDANSRQQSYRAEIANLNGALSHNQIASVRVPLYTTNAVVVPTAAITRSHFGEFVYALEKDDQQNWRAKPIKVTLGEKLGDQQVVLSGLNGGEFIAGEGAFKLREGILVYTAPLDEQLATTDDNTGGQ</sequence>
<evidence type="ECO:0000256" key="1">
    <source>
        <dbReference type="ARBA" id="ARBA00004196"/>
    </source>
</evidence>
<evidence type="ECO:0000259" key="5">
    <source>
        <dbReference type="Pfam" id="PF25876"/>
    </source>
</evidence>
<comment type="subcellular location">
    <subcellularLocation>
        <location evidence="1">Cell envelope</location>
    </subcellularLocation>
</comment>
<dbReference type="Pfam" id="PF25967">
    <property type="entry name" value="RND-MFP_C"/>
    <property type="match status" value="1"/>
</dbReference>
<dbReference type="InterPro" id="IPR058624">
    <property type="entry name" value="MdtA-like_HH"/>
</dbReference>
<protein>
    <submittedName>
        <fullName evidence="9">RND family efflux transporter MFP subunit</fullName>
    </submittedName>
</protein>
<dbReference type="Gene3D" id="2.40.420.20">
    <property type="match status" value="1"/>
</dbReference>
<evidence type="ECO:0000256" key="2">
    <source>
        <dbReference type="ARBA" id="ARBA00009477"/>
    </source>
</evidence>
<dbReference type="EMBL" id="CP013188">
    <property type="protein sequence ID" value="ALO44055.1"/>
    <property type="molecule type" value="Genomic_DNA"/>
</dbReference>
<dbReference type="GO" id="GO:0015562">
    <property type="term" value="F:efflux transmembrane transporter activity"/>
    <property type="evidence" value="ECO:0007669"/>
    <property type="project" value="TreeGrafter"/>
</dbReference>
<dbReference type="STRING" id="161398.PP2015_3581"/>
<keyword evidence="4" id="KW-0812">Transmembrane</keyword>
<dbReference type="Pfam" id="PF25917">
    <property type="entry name" value="BSH_RND"/>
    <property type="match status" value="1"/>
</dbReference>
<keyword evidence="4" id="KW-1133">Transmembrane helix</keyword>
<feature type="domain" description="CusB-like beta-barrel" evidence="7">
    <location>
        <begin position="201"/>
        <end position="274"/>
    </location>
</feature>
<dbReference type="RefSeq" id="WP_058031942.1">
    <property type="nucleotide sequence ID" value="NZ_CP013188.1"/>
</dbReference>
<name>A0A0S2K6H2_9GAMM</name>
<evidence type="ECO:0000313" key="10">
    <source>
        <dbReference type="Proteomes" id="UP000061457"/>
    </source>
</evidence>
<dbReference type="Gene3D" id="1.10.287.470">
    <property type="entry name" value="Helix hairpin bin"/>
    <property type="match status" value="1"/>
</dbReference>
<gene>
    <name evidence="9" type="ORF">PP2015_3581</name>
</gene>
<evidence type="ECO:0000259" key="8">
    <source>
        <dbReference type="Pfam" id="PF25967"/>
    </source>
</evidence>